<accession>A0AA35ZXL0</accession>
<protein>
    <recommendedName>
        <fullName evidence="4">Ubiquitin-like protease family profile domain-containing protein</fullName>
    </recommendedName>
</protein>
<reference evidence="2" key="1">
    <citation type="submission" date="2023-04" db="EMBL/GenBank/DDBJ databases">
        <authorList>
            <person name="Vijverberg K."/>
            <person name="Xiong W."/>
            <person name="Schranz E."/>
        </authorList>
    </citation>
    <scope>NUCLEOTIDE SEQUENCE</scope>
</reference>
<sequence>MAESSWRMKSKESKSTKKTKLRYVRDEEESDDDRLELGLLDVEPYNFNPTSNLCNDPFLNILCDDKMLKNNQFEGDDGADVEDIHQEEHEHEHLEDENGLEVGVEFRVHDPIVKWNQMKPTVGKLYESPTQLRFALTNYVVANGYQLWFMKSDKSRDDSCLLMVDVAANVVAKETIMKYSVSGEKIQVMTETSLQGEALLLTPLEEKFIVKVKDTLGQILSWPRDLVIRYSELVSNVDSIKVQCENDLFGRHRVLVVLDMKMATCYYLDSMSSSNVNLQLKQIIDSQCALQPEGTECGYYMLKFIKEIVQEGIEVLVNDNVGGGKVQYIDDDIDVIRKEWLSFVTGFIYQ</sequence>
<proteinExistence type="predicted"/>
<keyword evidence="3" id="KW-1185">Reference proteome</keyword>
<evidence type="ECO:0008006" key="4">
    <source>
        <dbReference type="Google" id="ProtNLM"/>
    </source>
</evidence>
<dbReference type="AlphaFoldDB" id="A0AA35ZXL0"/>
<dbReference type="Gene3D" id="3.40.395.10">
    <property type="entry name" value="Adenoviral Proteinase, Chain A"/>
    <property type="match status" value="1"/>
</dbReference>
<dbReference type="SUPFAM" id="SSF54001">
    <property type="entry name" value="Cysteine proteinases"/>
    <property type="match status" value="1"/>
</dbReference>
<gene>
    <name evidence="2" type="ORF">LSALG_LOCUS39303</name>
</gene>
<dbReference type="EMBL" id="OX465085">
    <property type="protein sequence ID" value="CAI9300681.1"/>
    <property type="molecule type" value="Genomic_DNA"/>
</dbReference>
<evidence type="ECO:0000313" key="2">
    <source>
        <dbReference type="EMBL" id="CAI9300681.1"/>
    </source>
</evidence>
<evidence type="ECO:0000313" key="3">
    <source>
        <dbReference type="Proteomes" id="UP001177003"/>
    </source>
</evidence>
<organism evidence="2 3">
    <name type="scientific">Lactuca saligna</name>
    <name type="common">Willowleaf lettuce</name>
    <dbReference type="NCBI Taxonomy" id="75948"/>
    <lineage>
        <taxon>Eukaryota</taxon>
        <taxon>Viridiplantae</taxon>
        <taxon>Streptophyta</taxon>
        <taxon>Embryophyta</taxon>
        <taxon>Tracheophyta</taxon>
        <taxon>Spermatophyta</taxon>
        <taxon>Magnoliopsida</taxon>
        <taxon>eudicotyledons</taxon>
        <taxon>Gunneridae</taxon>
        <taxon>Pentapetalae</taxon>
        <taxon>asterids</taxon>
        <taxon>campanulids</taxon>
        <taxon>Asterales</taxon>
        <taxon>Asteraceae</taxon>
        <taxon>Cichorioideae</taxon>
        <taxon>Cichorieae</taxon>
        <taxon>Lactucinae</taxon>
        <taxon>Lactuca</taxon>
    </lineage>
</organism>
<name>A0AA35ZXL0_LACSI</name>
<feature type="region of interest" description="Disordered" evidence="1">
    <location>
        <begin position="1"/>
        <end position="30"/>
    </location>
</feature>
<evidence type="ECO:0000256" key="1">
    <source>
        <dbReference type="SAM" id="MobiDB-lite"/>
    </source>
</evidence>
<dbReference type="Proteomes" id="UP001177003">
    <property type="component" value="Chromosome 9"/>
</dbReference>
<dbReference type="InterPro" id="IPR038765">
    <property type="entry name" value="Papain-like_cys_pep_sf"/>
</dbReference>